<organism evidence="2 3">
    <name type="scientific">Hymenobacter psychrophilus</name>
    <dbReference type="NCBI Taxonomy" id="651662"/>
    <lineage>
        <taxon>Bacteria</taxon>
        <taxon>Pseudomonadati</taxon>
        <taxon>Bacteroidota</taxon>
        <taxon>Cytophagia</taxon>
        <taxon>Cytophagales</taxon>
        <taxon>Hymenobacteraceae</taxon>
        <taxon>Hymenobacter</taxon>
    </lineage>
</organism>
<dbReference type="STRING" id="651662.SAMN04488069_1069"/>
<keyword evidence="1" id="KW-0472">Membrane</keyword>
<feature type="transmembrane region" description="Helical" evidence="1">
    <location>
        <begin position="187"/>
        <end position="220"/>
    </location>
</feature>
<feature type="transmembrane region" description="Helical" evidence="1">
    <location>
        <begin position="12"/>
        <end position="34"/>
    </location>
</feature>
<evidence type="ECO:0000313" key="2">
    <source>
        <dbReference type="EMBL" id="SDY15202.1"/>
    </source>
</evidence>
<evidence type="ECO:0008006" key="4">
    <source>
        <dbReference type="Google" id="ProtNLM"/>
    </source>
</evidence>
<feature type="transmembrane region" description="Helical" evidence="1">
    <location>
        <begin position="135"/>
        <end position="155"/>
    </location>
</feature>
<keyword evidence="1" id="KW-0812">Transmembrane</keyword>
<protein>
    <recommendedName>
        <fullName evidence="4">Dolichyl-phosphate-mannose-protein mannosyltransferase</fullName>
    </recommendedName>
</protein>
<keyword evidence="1" id="KW-1133">Transmembrane helix</keyword>
<feature type="transmembrane region" description="Helical" evidence="1">
    <location>
        <begin position="232"/>
        <end position="251"/>
    </location>
</feature>
<feature type="transmembrane region" description="Helical" evidence="1">
    <location>
        <begin position="103"/>
        <end position="123"/>
    </location>
</feature>
<feature type="transmembrane region" description="Helical" evidence="1">
    <location>
        <begin position="382"/>
        <end position="402"/>
    </location>
</feature>
<reference evidence="3" key="1">
    <citation type="submission" date="2016-10" db="EMBL/GenBank/DDBJ databases">
        <authorList>
            <person name="Varghese N."/>
            <person name="Submissions S."/>
        </authorList>
    </citation>
    <scope>NUCLEOTIDE SEQUENCE [LARGE SCALE GENOMIC DNA]</scope>
    <source>
        <strain evidence="3">CGMCC 1.8975</strain>
    </source>
</reference>
<feature type="transmembrane region" description="Helical" evidence="1">
    <location>
        <begin position="161"/>
        <end position="180"/>
    </location>
</feature>
<name>A0A1H3HID7_9BACT</name>
<proteinExistence type="predicted"/>
<feature type="transmembrane region" description="Helical" evidence="1">
    <location>
        <begin position="296"/>
        <end position="316"/>
    </location>
</feature>
<evidence type="ECO:0000256" key="1">
    <source>
        <dbReference type="SAM" id="Phobius"/>
    </source>
</evidence>
<accession>A0A1H3HID7</accession>
<sequence length="528" mass="60609">MLNTALLKHSHRLWNAPYLASIIIFIGISILFYASSITLLPRGIHEWAQADRLSLALSFYDFGLDFFHPRTFSLLSIDGITGVEFPLQAYLAALLGHLVGRQYIHVIFRLITIGFSIVGYYYLFKIVFEHTDNFLSSLVPSFFLLLSPIFVYYTGNYIPDTASVSLVFVGIYFVQHYLFVKRKFKYVLIAIVILGLASLIKASSIIYLGSVTATLLLASYFNNDFLNLKQKIVFLLSVGASFGIIGVYIIYTKYINQKYQSLAFLAEQRPILDKEMRAYIWERIDTIWRYEYFSGVAYKFFEIALLIVFLYALYKIKRIGEYYYIVVFLVISLIGGKLFFERMGSQFIDHDYYVIAPYMPLVITVVVLAVVVLNVYLVKVNYLSLIWVPLLALFGITGYTEYQARITDPYKSFSEYYRYKWMEGGALSLAKQGIAKDSRILVLGEASPNLSLIYFDRRGIVWNQEASDVSVVDIQKKMAAYGLGYLIMSKAHFIDFLAVHKQYVADSRIVVSTPNFVVLQPDLTNVHW</sequence>
<dbReference type="OrthoDB" id="1121601at2"/>
<dbReference type="AlphaFoldDB" id="A0A1H3HID7"/>
<feature type="transmembrane region" description="Helical" evidence="1">
    <location>
        <begin position="352"/>
        <end position="376"/>
    </location>
</feature>
<feature type="transmembrane region" description="Helical" evidence="1">
    <location>
        <begin position="322"/>
        <end position="340"/>
    </location>
</feature>
<evidence type="ECO:0000313" key="3">
    <source>
        <dbReference type="Proteomes" id="UP000199249"/>
    </source>
</evidence>
<dbReference type="Proteomes" id="UP000199249">
    <property type="component" value="Unassembled WGS sequence"/>
</dbReference>
<dbReference type="RefSeq" id="WP_139255157.1">
    <property type="nucleotide sequence ID" value="NZ_FNOV01000006.1"/>
</dbReference>
<gene>
    <name evidence="2" type="ORF">SAMN04488069_1069</name>
</gene>
<keyword evidence="3" id="KW-1185">Reference proteome</keyword>
<dbReference type="EMBL" id="FNOV01000006">
    <property type="protein sequence ID" value="SDY15202.1"/>
    <property type="molecule type" value="Genomic_DNA"/>
</dbReference>